<gene>
    <name evidence="2" type="ORF">FN960_08270</name>
</gene>
<feature type="domain" description="YprB ribonuclease H-like" evidence="1">
    <location>
        <begin position="110"/>
        <end position="280"/>
    </location>
</feature>
<proteinExistence type="predicted"/>
<dbReference type="InterPro" id="IPR012337">
    <property type="entry name" value="RNaseH-like_sf"/>
</dbReference>
<protein>
    <recommendedName>
        <fullName evidence="1">YprB ribonuclease H-like domain-containing protein</fullName>
    </recommendedName>
</protein>
<evidence type="ECO:0000313" key="3">
    <source>
        <dbReference type="Proteomes" id="UP000318521"/>
    </source>
</evidence>
<name>A0A553ZZZ9_9BACI</name>
<dbReference type="InterPro" id="IPR011990">
    <property type="entry name" value="TPR-like_helical_dom_sf"/>
</dbReference>
<dbReference type="SUPFAM" id="SSF48452">
    <property type="entry name" value="TPR-like"/>
    <property type="match status" value="1"/>
</dbReference>
<evidence type="ECO:0000259" key="1">
    <source>
        <dbReference type="Pfam" id="PF13482"/>
    </source>
</evidence>
<comment type="caution">
    <text evidence="2">The sequence shown here is derived from an EMBL/GenBank/DDBJ whole genome shotgun (WGS) entry which is preliminary data.</text>
</comment>
<evidence type="ECO:0000313" key="2">
    <source>
        <dbReference type="EMBL" id="TSB47005.1"/>
    </source>
</evidence>
<dbReference type="PANTHER" id="PTHR38462:SF1">
    <property type="entry name" value="YPRB RIBONUCLEASE H-LIKE DOMAIN-CONTAINING PROTEIN"/>
    <property type="match status" value="1"/>
</dbReference>
<dbReference type="Gene3D" id="1.25.40.10">
    <property type="entry name" value="Tetratricopeptide repeat domain"/>
    <property type="match status" value="1"/>
</dbReference>
<sequence length="418" mass="48775">MKEWGMSVPIRDKLKRLESHTGLKSKDNKIEPKPYLPSQDVPYQHQWSKLEATIKWLDDQYVIVRDVEYPLHTMHGSLDFSSLYKAVHAWNETEQNHPLSSKGLQAEELLFFDTETTGLYTGAGHHIFLLGYAQIKQSKVHVKQYLLPGPESEAALYYHFLSDASELRHLVTYNGKAFDWPQVKTRHAFVRDQVPKLPAFGHFDLLHASRRLWKNELPSCKLAVVEEEILDVYREHDTLSYLVPMMYFDFVKEQSPDLMEGVLKHHETDLLSLITLYSQLTFKILDCSEKKLTGNEHYEIGRWFAAMEEEEKATYHLEKALNDKTEPKSLYELALLRKKQKKFDQALSHFQQVCQTSYKKIDAAVECAMIYEHQYKQINEAIHFTQMALDEASSSNNAKVERDIQLRLARLKKKQAKK</sequence>
<keyword evidence="3" id="KW-1185">Reference proteome</keyword>
<dbReference type="SUPFAM" id="SSF53098">
    <property type="entry name" value="Ribonuclease H-like"/>
    <property type="match status" value="1"/>
</dbReference>
<reference evidence="2 3" key="1">
    <citation type="submission" date="2019-07" db="EMBL/GenBank/DDBJ databases">
        <authorList>
            <person name="Park Y.J."/>
            <person name="Jeong S.E."/>
            <person name="Jung H.S."/>
        </authorList>
    </citation>
    <scope>NUCLEOTIDE SEQUENCE [LARGE SCALE GENOMIC DNA]</scope>
    <source>
        <strain evidence="3">P16(2019)</strain>
    </source>
</reference>
<dbReference type="Pfam" id="PF13482">
    <property type="entry name" value="RNase_H_2"/>
    <property type="match status" value="1"/>
</dbReference>
<dbReference type="EMBL" id="VLXZ01000004">
    <property type="protein sequence ID" value="TSB47005.1"/>
    <property type="molecule type" value="Genomic_DNA"/>
</dbReference>
<dbReference type="OrthoDB" id="9790530at2"/>
<accession>A0A553ZZZ9</accession>
<organism evidence="2 3">
    <name type="scientific">Alkalicoccobacillus porphyridii</name>
    <dbReference type="NCBI Taxonomy" id="2597270"/>
    <lineage>
        <taxon>Bacteria</taxon>
        <taxon>Bacillati</taxon>
        <taxon>Bacillota</taxon>
        <taxon>Bacilli</taxon>
        <taxon>Bacillales</taxon>
        <taxon>Bacillaceae</taxon>
        <taxon>Alkalicoccobacillus</taxon>
    </lineage>
</organism>
<dbReference type="AlphaFoldDB" id="A0A553ZZZ9"/>
<dbReference type="Proteomes" id="UP000318521">
    <property type="component" value="Unassembled WGS sequence"/>
</dbReference>
<dbReference type="InterPro" id="IPR038720">
    <property type="entry name" value="YprB_RNase_H-like_dom"/>
</dbReference>
<dbReference type="PANTHER" id="PTHR38462">
    <property type="entry name" value="EXONUCLEASE-LIKE PROTEIN"/>
    <property type="match status" value="1"/>
</dbReference>